<comment type="caution">
    <text evidence="1">The sequence shown here is derived from an EMBL/GenBank/DDBJ whole genome shotgun (WGS) entry which is preliminary data.</text>
</comment>
<evidence type="ECO:0000313" key="2">
    <source>
        <dbReference type="Proteomes" id="UP001202289"/>
    </source>
</evidence>
<dbReference type="Proteomes" id="UP001202289">
    <property type="component" value="Unassembled WGS sequence"/>
</dbReference>
<proteinExistence type="predicted"/>
<protein>
    <submittedName>
        <fullName evidence="1">Uncharacterized protein</fullName>
    </submittedName>
</protein>
<evidence type="ECO:0000313" key="1">
    <source>
        <dbReference type="EMBL" id="MCM3737000.1"/>
    </source>
</evidence>
<dbReference type="EMBL" id="JAMBOP010000017">
    <property type="protein sequence ID" value="MCM3737000.1"/>
    <property type="molecule type" value="Genomic_DNA"/>
</dbReference>
<name>A0ACC6A800_9BACI</name>
<sequence length="42" mass="5029">MRYYSELNLITPKRNDIGQIHLSNKDLLDLIKILNLKIYKLN</sequence>
<reference evidence="1" key="1">
    <citation type="submission" date="2022-05" db="EMBL/GenBank/DDBJ databases">
        <title>Comparative Genomics of Spacecraft Associated Microbes.</title>
        <authorList>
            <person name="Tran M.T."/>
            <person name="Wright A."/>
            <person name="Seuylemezian A."/>
            <person name="Eisen J."/>
            <person name="Coil D."/>
        </authorList>
    </citation>
    <scope>NUCLEOTIDE SEQUENCE</scope>
    <source>
        <strain evidence="1">FAIRING 10M-2.2</strain>
    </source>
</reference>
<organism evidence="1 2">
    <name type="scientific">Bacillus cytotoxicus</name>
    <dbReference type="NCBI Taxonomy" id="580165"/>
    <lineage>
        <taxon>Bacteria</taxon>
        <taxon>Bacillati</taxon>
        <taxon>Bacillota</taxon>
        <taxon>Bacilli</taxon>
        <taxon>Bacillales</taxon>
        <taxon>Bacillaceae</taxon>
        <taxon>Bacillus</taxon>
        <taxon>Bacillus cereus group</taxon>
    </lineage>
</organism>
<gene>
    <name evidence="1" type="ORF">M3215_14570</name>
</gene>
<accession>A0ACC6A800</accession>
<keyword evidence="2" id="KW-1185">Reference proteome</keyword>